<gene>
    <name evidence="1" type="ORF">BN11_3240004</name>
</gene>
<reference evidence="1 2" key="1">
    <citation type="journal article" date="2013" name="ISME J.">
        <title>A metabolic model for members of the genus Tetrasphaera involved in enhanced biological phosphorus removal.</title>
        <authorList>
            <person name="Kristiansen R."/>
            <person name="Nguyen H.T.T."/>
            <person name="Saunders A.M."/>
            <person name="Nielsen J.L."/>
            <person name="Wimmer R."/>
            <person name="Le V.Q."/>
            <person name="McIlroy S.J."/>
            <person name="Petrovski S."/>
            <person name="Seviour R.J."/>
            <person name="Calteau A."/>
            <person name="Nielsen K.L."/>
            <person name="Nielsen P.H."/>
        </authorList>
    </citation>
    <scope>NUCLEOTIDE SEQUENCE [LARGE SCALE GENOMIC DNA]</scope>
    <source>
        <strain evidence="1 2">Ben110</strain>
    </source>
</reference>
<dbReference type="AlphaFoldDB" id="W6K3S6"/>
<keyword evidence="2" id="KW-1185">Reference proteome</keyword>
<protein>
    <submittedName>
        <fullName evidence="1">Uncharacterized protein</fullName>
    </submittedName>
</protein>
<dbReference type="EMBL" id="CAJA01000251">
    <property type="protein sequence ID" value="CCH73779.1"/>
    <property type="molecule type" value="Genomic_DNA"/>
</dbReference>
<dbReference type="STRING" id="1193182.BN11_3240004"/>
<evidence type="ECO:0000313" key="1">
    <source>
        <dbReference type="EMBL" id="CCH73779.1"/>
    </source>
</evidence>
<organism evidence="1 2">
    <name type="scientific">Nostocoides australiense Ben110</name>
    <dbReference type="NCBI Taxonomy" id="1193182"/>
    <lineage>
        <taxon>Bacteria</taxon>
        <taxon>Bacillati</taxon>
        <taxon>Actinomycetota</taxon>
        <taxon>Actinomycetes</taxon>
        <taxon>Micrococcales</taxon>
        <taxon>Intrasporangiaceae</taxon>
        <taxon>Nostocoides</taxon>
    </lineage>
</organism>
<accession>W6K3S6</accession>
<name>W6K3S6_9MICO</name>
<dbReference type="Proteomes" id="UP000035763">
    <property type="component" value="Unassembled WGS sequence"/>
</dbReference>
<evidence type="ECO:0000313" key="2">
    <source>
        <dbReference type="Proteomes" id="UP000035763"/>
    </source>
</evidence>
<proteinExistence type="predicted"/>
<sequence length="149" mass="15942">MGLLALGPRATLRMPWPWLGALAALVVAAPQIAYRAGHEQVATAYHRAGDADILTSNYGEAGAVARFGPAYGLPAPVSGHNALADLTMPTRDRVLVLEGAWRHLAPAFARCERVGELDNGVDVDNEEQGEELTLCAGRTPPWADLWPHL</sequence>
<comment type="caution">
    <text evidence="1">The sequence shown here is derived from an EMBL/GenBank/DDBJ whole genome shotgun (WGS) entry which is preliminary data.</text>
</comment>